<gene>
    <name evidence="17" type="ORF">NQ314_017211</name>
</gene>
<evidence type="ECO:0000259" key="16">
    <source>
        <dbReference type="PROSITE" id="PS51163"/>
    </source>
</evidence>
<dbReference type="NCBIfam" id="TIGR00057">
    <property type="entry name" value="L-threonylcarbamoyladenylate synthase"/>
    <property type="match status" value="1"/>
</dbReference>
<dbReference type="GO" id="GO:0000049">
    <property type="term" value="F:tRNA binding"/>
    <property type="evidence" value="ECO:0007669"/>
    <property type="project" value="TreeGrafter"/>
</dbReference>
<dbReference type="PANTHER" id="PTHR17490:SF10">
    <property type="entry name" value="THREONYLCARBAMOYL-AMP SYNTHASE"/>
    <property type="match status" value="1"/>
</dbReference>
<keyword evidence="10" id="KW-0809">Transit peptide</keyword>
<evidence type="ECO:0000256" key="8">
    <source>
        <dbReference type="ARBA" id="ARBA00022490"/>
    </source>
</evidence>
<comment type="similarity">
    <text evidence="4">Belongs to the SUA5 family.</text>
</comment>
<dbReference type="FunFam" id="3.90.870.10:FF:000007">
    <property type="entry name" value="YrdC N6-threonylcarbamoyltransferase domain containing"/>
    <property type="match status" value="1"/>
</dbReference>
<dbReference type="GO" id="GO:0005739">
    <property type="term" value="C:mitochondrion"/>
    <property type="evidence" value="ECO:0007669"/>
    <property type="project" value="UniProtKB-SubCell"/>
</dbReference>
<evidence type="ECO:0000256" key="7">
    <source>
        <dbReference type="ARBA" id="ARBA00022475"/>
    </source>
</evidence>
<dbReference type="PROSITE" id="PS51163">
    <property type="entry name" value="YRDC"/>
    <property type="match status" value="1"/>
</dbReference>
<keyword evidence="11" id="KW-0496">Mitochondrion</keyword>
<dbReference type="SUPFAM" id="SSF55821">
    <property type="entry name" value="YrdC/RibB"/>
    <property type="match status" value="1"/>
</dbReference>
<dbReference type="InterPro" id="IPR050156">
    <property type="entry name" value="TC-AMP_synthase_SUA5"/>
</dbReference>
<proteinExistence type="inferred from homology"/>
<dbReference type="Proteomes" id="UP001162156">
    <property type="component" value="Unassembled WGS sequence"/>
</dbReference>
<reference evidence="17" key="1">
    <citation type="journal article" date="2023" name="Insect Mol. Biol.">
        <title>Genome sequencing provides insights into the evolution of gene families encoding plant cell wall-degrading enzymes in longhorned beetles.</title>
        <authorList>
            <person name="Shin N.R."/>
            <person name="Okamura Y."/>
            <person name="Kirsch R."/>
            <person name="Pauchet Y."/>
        </authorList>
    </citation>
    <scope>NUCLEOTIDE SEQUENCE</scope>
    <source>
        <strain evidence="17">RBIC_L_NR</strain>
    </source>
</reference>
<dbReference type="InterPro" id="IPR017945">
    <property type="entry name" value="DHBP_synth_RibB-like_a/b_dom"/>
</dbReference>
<name>A0AAV8WU95_9CUCU</name>
<dbReference type="EMBL" id="JANEYF010004805">
    <property type="protein sequence ID" value="KAJ8930046.1"/>
    <property type="molecule type" value="Genomic_DNA"/>
</dbReference>
<dbReference type="GO" id="GO:0006450">
    <property type="term" value="P:regulation of translational fidelity"/>
    <property type="evidence" value="ECO:0007669"/>
    <property type="project" value="TreeGrafter"/>
</dbReference>
<dbReference type="GO" id="GO:0061710">
    <property type="term" value="F:L-threonylcarbamoyladenylate synthase"/>
    <property type="evidence" value="ECO:0007669"/>
    <property type="project" value="UniProtKB-EC"/>
</dbReference>
<protein>
    <recommendedName>
        <fullName evidence="6">Threonylcarbamoyl-AMP synthase</fullName>
        <ecNumber evidence="5">2.7.7.87</ecNumber>
    </recommendedName>
</protein>
<comment type="function">
    <text evidence="14">Cytoplasmic and mitochondrial threonylcarbamoyl-AMP synthase required for the formation of a threonylcarbamoyl group on adenosine at position 37 (t(6)A37) in tRNAs that read codons beginning with adenine. Catalyzes the conversion of L-threonine, HCO(3)(-)/CO(2) and ATP to give threonylcarbamoyl-AMP (TC-AMP) as the acyladenylate intermediate, with the release of diphosphate. Participates in t(6)A37 formation in cytoplasmic and mitochondrial tRNAs. May regulate the activity of some transporters.</text>
</comment>
<evidence type="ECO:0000256" key="5">
    <source>
        <dbReference type="ARBA" id="ARBA00012584"/>
    </source>
</evidence>
<evidence type="ECO:0000256" key="1">
    <source>
        <dbReference type="ARBA" id="ARBA00004173"/>
    </source>
</evidence>
<dbReference type="EC" id="2.7.7.87" evidence="5"/>
<sequence>MFYFKNLVPLVCKIKVSNAASIPVPSMATHIPVISSSAEIIAIEYLKAGSVIAVPTDTVYGLACDATNTSAINKLYAIKCRNENKPLAICLGEISEVETWANVQHLPQNLLNALLPGPVTLLLHCASSNLDKSLSLGGKVGIRIPNYPFIRDLACGLGKPLALTSANLSNEPSAVEVSGFSCILDKIPVVFDGGNLGLNHSASTIVDLSDQGSYLIVREGVAHKETVSILETFGLKSKY</sequence>
<evidence type="ECO:0000256" key="6">
    <source>
        <dbReference type="ARBA" id="ARBA00015492"/>
    </source>
</evidence>
<evidence type="ECO:0000256" key="12">
    <source>
        <dbReference type="ARBA" id="ARBA00023136"/>
    </source>
</evidence>
<organism evidence="17 18">
    <name type="scientific">Rhamnusium bicolor</name>
    <dbReference type="NCBI Taxonomy" id="1586634"/>
    <lineage>
        <taxon>Eukaryota</taxon>
        <taxon>Metazoa</taxon>
        <taxon>Ecdysozoa</taxon>
        <taxon>Arthropoda</taxon>
        <taxon>Hexapoda</taxon>
        <taxon>Insecta</taxon>
        <taxon>Pterygota</taxon>
        <taxon>Neoptera</taxon>
        <taxon>Endopterygota</taxon>
        <taxon>Coleoptera</taxon>
        <taxon>Polyphaga</taxon>
        <taxon>Cucujiformia</taxon>
        <taxon>Chrysomeloidea</taxon>
        <taxon>Cerambycidae</taxon>
        <taxon>Lepturinae</taxon>
        <taxon>Rhagiini</taxon>
        <taxon>Rhamnusium</taxon>
    </lineage>
</organism>
<evidence type="ECO:0000256" key="13">
    <source>
        <dbReference type="ARBA" id="ARBA00048366"/>
    </source>
</evidence>
<keyword evidence="12" id="KW-0472">Membrane</keyword>
<evidence type="ECO:0000256" key="11">
    <source>
        <dbReference type="ARBA" id="ARBA00023128"/>
    </source>
</evidence>
<comment type="subcellular location">
    <subcellularLocation>
        <location evidence="2">Cell membrane</location>
        <topology evidence="2">Peripheral membrane protein</topology>
    </subcellularLocation>
    <subcellularLocation>
        <location evidence="3">Cytoplasm</location>
    </subcellularLocation>
    <subcellularLocation>
        <location evidence="1">Mitochondrion</location>
    </subcellularLocation>
</comment>
<evidence type="ECO:0000256" key="14">
    <source>
        <dbReference type="ARBA" id="ARBA00058524"/>
    </source>
</evidence>
<dbReference type="Gene3D" id="3.90.870.10">
    <property type="entry name" value="DHBP synthase"/>
    <property type="match status" value="1"/>
</dbReference>
<comment type="caution">
    <text evidence="17">The sequence shown here is derived from an EMBL/GenBank/DDBJ whole genome shotgun (WGS) entry which is preliminary data.</text>
</comment>
<dbReference type="GO" id="GO:0005886">
    <property type="term" value="C:plasma membrane"/>
    <property type="evidence" value="ECO:0007669"/>
    <property type="project" value="UniProtKB-SubCell"/>
</dbReference>
<evidence type="ECO:0000313" key="18">
    <source>
        <dbReference type="Proteomes" id="UP001162156"/>
    </source>
</evidence>
<accession>A0AAV8WU95</accession>
<dbReference type="AlphaFoldDB" id="A0AAV8WU95"/>
<keyword evidence="9" id="KW-0808">Transferase</keyword>
<dbReference type="InterPro" id="IPR006070">
    <property type="entry name" value="Sua5-like_dom"/>
</dbReference>
<keyword evidence="8" id="KW-0963">Cytoplasm</keyword>
<keyword evidence="7" id="KW-1003">Cell membrane</keyword>
<evidence type="ECO:0000256" key="2">
    <source>
        <dbReference type="ARBA" id="ARBA00004202"/>
    </source>
</evidence>
<evidence type="ECO:0000256" key="15">
    <source>
        <dbReference type="ARBA" id="ARBA00063146"/>
    </source>
</evidence>
<evidence type="ECO:0000256" key="9">
    <source>
        <dbReference type="ARBA" id="ARBA00022679"/>
    </source>
</evidence>
<evidence type="ECO:0000256" key="4">
    <source>
        <dbReference type="ARBA" id="ARBA00007663"/>
    </source>
</evidence>
<dbReference type="PANTHER" id="PTHR17490">
    <property type="entry name" value="SUA5"/>
    <property type="match status" value="1"/>
</dbReference>
<feature type="domain" description="YrdC-like" evidence="16">
    <location>
        <begin position="36"/>
        <end position="222"/>
    </location>
</feature>
<keyword evidence="18" id="KW-1185">Reference proteome</keyword>
<evidence type="ECO:0000313" key="17">
    <source>
        <dbReference type="EMBL" id="KAJ8930046.1"/>
    </source>
</evidence>
<evidence type="ECO:0000256" key="10">
    <source>
        <dbReference type="ARBA" id="ARBA00022946"/>
    </source>
</evidence>
<comment type="subunit">
    <text evidence="15">Interacts with RSC1A1.</text>
</comment>
<evidence type="ECO:0000256" key="3">
    <source>
        <dbReference type="ARBA" id="ARBA00004496"/>
    </source>
</evidence>
<dbReference type="Pfam" id="PF01300">
    <property type="entry name" value="Sua5_yciO_yrdC"/>
    <property type="match status" value="1"/>
</dbReference>
<dbReference type="GO" id="GO:0003725">
    <property type="term" value="F:double-stranded RNA binding"/>
    <property type="evidence" value="ECO:0007669"/>
    <property type="project" value="InterPro"/>
</dbReference>
<comment type="catalytic activity">
    <reaction evidence="13">
        <text>L-threonine + hydrogencarbonate + ATP = L-threonylcarbamoyladenylate + diphosphate + H2O</text>
        <dbReference type="Rhea" id="RHEA:36407"/>
        <dbReference type="ChEBI" id="CHEBI:15377"/>
        <dbReference type="ChEBI" id="CHEBI:17544"/>
        <dbReference type="ChEBI" id="CHEBI:30616"/>
        <dbReference type="ChEBI" id="CHEBI:33019"/>
        <dbReference type="ChEBI" id="CHEBI:57926"/>
        <dbReference type="ChEBI" id="CHEBI:73682"/>
        <dbReference type="EC" id="2.7.7.87"/>
    </reaction>
</comment>